<dbReference type="EMBL" id="JAUIZM010000004">
    <property type="protein sequence ID" value="KAK1390729.1"/>
    <property type="molecule type" value="Genomic_DNA"/>
</dbReference>
<dbReference type="AlphaFoldDB" id="A0AAD8IRD1"/>
<keyword evidence="7 10" id="KW-0560">Oxidoreductase</keyword>
<accession>A0AAD8IRD1</accession>
<protein>
    <recommendedName>
        <fullName evidence="4">feruloyl-CoA 6-hydroxylase</fullName>
        <ecNumber evidence="4">1.14.11.61</ecNumber>
    </recommendedName>
</protein>
<reference evidence="12" key="2">
    <citation type="submission" date="2023-05" db="EMBL/GenBank/DDBJ databases">
        <authorList>
            <person name="Schelkunov M.I."/>
        </authorList>
    </citation>
    <scope>NUCLEOTIDE SEQUENCE</scope>
    <source>
        <strain evidence="12">Hsosn_3</strain>
        <tissue evidence="12">Leaf</tissue>
    </source>
</reference>
<dbReference type="InterPro" id="IPR027443">
    <property type="entry name" value="IPNS-like_sf"/>
</dbReference>
<keyword evidence="8 10" id="KW-0408">Iron</keyword>
<comment type="catalytic activity">
    <reaction evidence="9">
        <text>(E)-feruloyl-CoA + 2-oxoglutarate + O2 = (E)-6-hydroxyferuloyl-CoA + succinate + CO2</text>
        <dbReference type="Rhea" id="RHEA:57856"/>
        <dbReference type="ChEBI" id="CHEBI:15379"/>
        <dbReference type="ChEBI" id="CHEBI:16526"/>
        <dbReference type="ChEBI" id="CHEBI:16810"/>
        <dbReference type="ChEBI" id="CHEBI:30031"/>
        <dbReference type="ChEBI" id="CHEBI:87305"/>
        <dbReference type="ChEBI" id="CHEBI:142390"/>
        <dbReference type="EC" id="1.14.11.61"/>
    </reaction>
</comment>
<comment type="similarity">
    <text evidence="3 10">Belongs to the iron/ascorbate-dependent oxidoreductase family.</text>
</comment>
<gene>
    <name evidence="12" type="ORF">POM88_018907</name>
</gene>
<evidence type="ECO:0000256" key="1">
    <source>
        <dbReference type="ARBA" id="ARBA00001961"/>
    </source>
</evidence>
<dbReference type="GO" id="GO:0009805">
    <property type="term" value="P:coumarin biosynthetic process"/>
    <property type="evidence" value="ECO:0007669"/>
    <property type="project" value="UniProtKB-ARBA"/>
</dbReference>
<dbReference type="EC" id="1.14.11.61" evidence="4"/>
<dbReference type="PROSITE" id="PS51471">
    <property type="entry name" value="FE2OG_OXY"/>
    <property type="match status" value="1"/>
</dbReference>
<dbReference type="GO" id="GO:0016706">
    <property type="term" value="F:2-oxoglutarate-dependent dioxygenase activity"/>
    <property type="evidence" value="ECO:0007669"/>
    <property type="project" value="UniProtKB-ARBA"/>
</dbReference>
<dbReference type="SUPFAM" id="SSF51197">
    <property type="entry name" value="Clavaminate synthase-like"/>
    <property type="match status" value="1"/>
</dbReference>
<comment type="caution">
    <text evidence="12">The sequence shown here is derived from an EMBL/GenBank/DDBJ whole genome shotgun (WGS) entry which is preliminary data.</text>
</comment>
<evidence type="ECO:0000256" key="9">
    <source>
        <dbReference type="ARBA" id="ARBA00048503"/>
    </source>
</evidence>
<keyword evidence="6" id="KW-0223">Dioxygenase</keyword>
<evidence type="ECO:0000256" key="8">
    <source>
        <dbReference type="ARBA" id="ARBA00023004"/>
    </source>
</evidence>
<evidence type="ECO:0000256" key="4">
    <source>
        <dbReference type="ARBA" id="ARBA00012885"/>
    </source>
</evidence>
<evidence type="ECO:0000256" key="5">
    <source>
        <dbReference type="ARBA" id="ARBA00022723"/>
    </source>
</evidence>
<dbReference type="InterPro" id="IPR044861">
    <property type="entry name" value="IPNS-like_FE2OG_OXY"/>
</dbReference>
<evidence type="ECO:0000256" key="10">
    <source>
        <dbReference type="RuleBase" id="RU003682"/>
    </source>
</evidence>
<feature type="domain" description="Fe2OG dioxygenase" evidence="11">
    <location>
        <begin position="195"/>
        <end position="303"/>
    </location>
</feature>
<dbReference type="InterPro" id="IPR005123">
    <property type="entry name" value="Oxoglu/Fe-dep_dioxygenase_dom"/>
</dbReference>
<evidence type="ECO:0000313" key="13">
    <source>
        <dbReference type="Proteomes" id="UP001237642"/>
    </source>
</evidence>
<dbReference type="GO" id="GO:0046872">
    <property type="term" value="F:metal ion binding"/>
    <property type="evidence" value="ECO:0007669"/>
    <property type="project" value="UniProtKB-KW"/>
</dbReference>
<keyword evidence="5 10" id="KW-0479">Metal-binding</keyword>
<organism evidence="12 13">
    <name type="scientific">Heracleum sosnowskyi</name>
    <dbReference type="NCBI Taxonomy" id="360622"/>
    <lineage>
        <taxon>Eukaryota</taxon>
        <taxon>Viridiplantae</taxon>
        <taxon>Streptophyta</taxon>
        <taxon>Embryophyta</taxon>
        <taxon>Tracheophyta</taxon>
        <taxon>Spermatophyta</taxon>
        <taxon>Magnoliopsida</taxon>
        <taxon>eudicotyledons</taxon>
        <taxon>Gunneridae</taxon>
        <taxon>Pentapetalae</taxon>
        <taxon>asterids</taxon>
        <taxon>campanulids</taxon>
        <taxon>Apiales</taxon>
        <taxon>Apiaceae</taxon>
        <taxon>Apioideae</taxon>
        <taxon>apioid superclade</taxon>
        <taxon>Tordylieae</taxon>
        <taxon>Tordyliinae</taxon>
        <taxon>Heracleum</taxon>
    </lineage>
</organism>
<sequence length="352" mass="39926">MAPPFSDDYTHFAVTKGHGVKGISELGLKALPKQYIQPLEERIDMTKVLNKESIPVIDMSNLDDPNVADQIANAAEKWGFFQIVNHGIPIEVLENVKEATRRFFELPAEEKIKFSQENSLTKNVRFGTSFIPKAEKALEWKDYLSLFYVSDDESSKFWPSACKNESIEFMIKSEFIIKWLLKALMQRLNVEDMDSKESLLMGSKRINLNYYPICPNPELTVGVGRHSDVSTLTFLLQDNIGGLFVRKLETDTWIHVPPVTGSIVINVGDALQIMSNGRYKSVEHRVAANGSNNRVSVPIFVNPRPDDIIGPLPEVLKNGEEAKYKQVLYSDYVKHFFRKGHDGKETIDFAKI</sequence>
<dbReference type="InterPro" id="IPR050295">
    <property type="entry name" value="Plant_2OG-oxidoreductases"/>
</dbReference>
<dbReference type="GO" id="GO:0002238">
    <property type="term" value="P:response to molecule of fungal origin"/>
    <property type="evidence" value="ECO:0007669"/>
    <property type="project" value="UniProtKB-ARBA"/>
</dbReference>
<comment type="pathway">
    <text evidence="2">Phenylpropanoid metabolism.</text>
</comment>
<evidence type="ECO:0000313" key="12">
    <source>
        <dbReference type="EMBL" id="KAK1390729.1"/>
    </source>
</evidence>
<dbReference type="InterPro" id="IPR026992">
    <property type="entry name" value="DIOX_N"/>
</dbReference>
<name>A0AAD8IRD1_9APIA</name>
<evidence type="ECO:0000259" key="11">
    <source>
        <dbReference type="PROSITE" id="PS51471"/>
    </source>
</evidence>
<dbReference type="FunFam" id="2.60.120.330:FF:000023">
    <property type="entry name" value="Feruloyl CoA ortho-hydroxylase 1"/>
    <property type="match status" value="1"/>
</dbReference>
<keyword evidence="13" id="KW-1185">Reference proteome</keyword>
<dbReference type="Pfam" id="PF03171">
    <property type="entry name" value="2OG-FeII_Oxy"/>
    <property type="match status" value="1"/>
</dbReference>
<evidence type="ECO:0000256" key="3">
    <source>
        <dbReference type="ARBA" id="ARBA00008056"/>
    </source>
</evidence>
<reference evidence="12" key="1">
    <citation type="submission" date="2023-02" db="EMBL/GenBank/DDBJ databases">
        <title>Genome of toxic invasive species Heracleum sosnowskyi carries increased number of genes despite the absence of recent whole-genome duplications.</title>
        <authorList>
            <person name="Schelkunov M."/>
            <person name="Shtratnikova V."/>
            <person name="Makarenko M."/>
            <person name="Klepikova A."/>
            <person name="Omelchenko D."/>
            <person name="Novikova G."/>
            <person name="Obukhova E."/>
            <person name="Bogdanov V."/>
            <person name="Penin A."/>
            <person name="Logacheva M."/>
        </authorList>
    </citation>
    <scope>NUCLEOTIDE SEQUENCE</scope>
    <source>
        <strain evidence="12">Hsosn_3</strain>
        <tissue evidence="12">Leaf</tissue>
    </source>
</reference>
<evidence type="ECO:0000256" key="7">
    <source>
        <dbReference type="ARBA" id="ARBA00023002"/>
    </source>
</evidence>
<dbReference type="Proteomes" id="UP001237642">
    <property type="component" value="Unassembled WGS sequence"/>
</dbReference>
<comment type="cofactor">
    <cofactor evidence="1">
        <name>L-ascorbate</name>
        <dbReference type="ChEBI" id="CHEBI:38290"/>
    </cofactor>
</comment>
<dbReference type="PANTHER" id="PTHR47991">
    <property type="entry name" value="OXOGLUTARATE/IRON-DEPENDENT DIOXYGENASE"/>
    <property type="match status" value="1"/>
</dbReference>
<evidence type="ECO:0000256" key="2">
    <source>
        <dbReference type="ARBA" id="ARBA00004918"/>
    </source>
</evidence>
<evidence type="ECO:0000256" key="6">
    <source>
        <dbReference type="ARBA" id="ARBA00022964"/>
    </source>
</evidence>
<dbReference type="Pfam" id="PF14226">
    <property type="entry name" value="DIOX_N"/>
    <property type="match status" value="1"/>
</dbReference>
<proteinExistence type="inferred from homology"/>
<dbReference type="Gene3D" id="2.60.120.330">
    <property type="entry name" value="B-lactam Antibiotic, Isopenicillin N Synthase, Chain"/>
    <property type="match status" value="1"/>
</dbReference>